<feature type="domain" description="Thioredoxin" evidence="3">
    <location>
        <begin position="41"/>
        <end position="183"/>
    </location>
</feature>
<dbReference type="PROSITE" id="PS00194">
    <property type="entry name" value="THIOREDOXIN_1"/>
    <property type="match status" value="1"/>
</dbReference>
<dbReference type="InterPro" id="IPR013766">
    <property type="entry name" value="Thioredoxin_domain"/>
</dbReference>
<accession>A0AAX1URE0</accession>
<dbReference type="GO" id="GO:0015036">
    <property type="term" value="F:disulfide oxidoreductase activity"/>
    <property type="evidence" value="ECO:0007669"/>
    <property type="project" value="UniProtKB-ARBA"/>
</dbReference>
<dbReference type="Pfam" id="PF00578">
    <property type="entry name" value="AhpC-TSA"/>
    <property type="match status" value="1"/>
</dbReference>
<evidence type="ECO:0000256" key="2">
    <source>
        <dbReference type="SAM" id="SignalP"/>
    </source>
</evidence>
<proteinExistence type="predicted"/>
<dbReference type="PROSITE" id="PS51352">
    <property type="entry name" value="THIOREDOXIN_2"/>
    <property type="match status" value="1"/>
</dbReference>
<dbReference type="EMBL" id="QWGP01000001">
    <property type="protein sequence ID" value="RHZ98725.1"/>
    <property type="molecule type" value="Genomic_DNA"/>
</dbReference>
<evidence type="ECO:0000313" key="5">
    <source>
        <dbReference type="Proteomes" id="UP000266305"/>
    </source>
</evidence>
<keyword evidence="2" id="KW-0732">Signal</keyword>
<name>A0AAX1URE0_CERSP</name>
<dbReference type="Gene3D" id="3.40.30.10">
    <property type="entry name" value="Glutaredoxin"/>
    <property type="match status" value="1"/>
</dbReference>
<evidence type="ECO:0000313" key="4">
    <source>
        <dbReference type="EMBL" id="RHZ98725.1"/>
    </source>
</evidence>
<organism evidence="4 5">
    <name type="scientific">Cereibacter sphaeroides</name>
    <name type="common">Rhodobacter sphaeroides</name>
    <dbReference type="NCBI Taxonomy" id="1063"/>
    <lineage>
        <taxon>Bacteria</taxon>
        <taxon>Pseudomonadati</taxon>
        <taxon>Pseudomonadota</taxon>
        <taxon>Alphaproteobacteria</taxon>
        <taxon>Rhodobacterales</taxon>
        <taxon>Paracoccaceae</taxon>
        <taxon>Cereibacter</taxon>
    </lineage>
</organism>
<protein>
    <submittedName>
        <fullName evidence="4">TlpA family protein disulfide reductase</fullName>
    </submittedName>
</protein>
<evidence type="ECO:0000259" key="3">
    <source>
        <dbReference type="PROSITE" id="PS51352"/>
    </source>
</evidence>
<dbReference type="RefSeq" id="WP_118999065.1">
    <property type="nucleotide sequence ID" value="NZ_QWGP01000001.1"/>
</dbReference>
<dbReference type="InterPro" id="IPR036249">
    <property type="entry name" value="Thioredoxin-like_sf"/>
</dbReference>
<dbReference type="SUPFAM" id="SSF52833">
    <property type="entry name" value="Thioredoxin-like"/>
    <property type="match status" value="1"/>
</dbReference>
<dbReference type="InterPro" id="IPR050553">
    <property type="entry name" value="Thioredoxin_ResA/DsbE_sf"/>
</dbReference>
<dbReference type="CDD" id="cd02966">
    <property type="entry name" value="TlpA_like_family"/>
    <property type="match status" value="1"/>
</dbReference>
<keyword evidence="1" id="KW-0676">Redox-active center</keyword>
<sequence length="183" mass="19420">MLRVLFAVIYTALTFGANGVAAAPADAGALLAGDMKKLVIHAEPKPLPEATLAGLDDSAASLSDWHGRWVVANFWATWCAPCREEMPTLDRLAAEMGGEEFAVVTVATGRNAVPAIRKFFDEAGVTHLPALRDPKSALARQIGVMGLPVTLVLDPEGREVARLIGDADWGSPEAMAVLRAMMD</sequence>
<dbReference type="InterPro" id="IPR000866">
    <property type="entry name" value="AhpC/TSA"/>
</dbReference>
<gene>
    <name evidence="4" type="ORF">D1114_01160</name>
</gene>
<dbReference type="PANTHER" id="PTHR42852">
    <property type="entry name" value="THIOL:DISULFIDE INTERCHANGE PROTEIN DSBE"/>
    <property type="match status" value="1"/>
</dbReference>
<dbReference type="GO" id="GO:0016209">
    <property type="term" value="F:antioxidant activity"/>
    <property type="evidence" value="ECO:0007669"/>
    <property type="project" value="InterPro"/>
</dbReference>
<reference evidence="4 5" key="1">
    <citation type="submission" date="2018-08" db="EMBL/GenBank/DDBJ databases">
        <title>Draft genome sequence of Rhodobacter sphaeroides FY.</title>
        <authorList>
            <person name="Rayyan A."/>
            <person name="Meyer T.E."/>
            <person name="Kyndt J.A."/>
        </authorList>
    </citation>
    <scope>NUCLEOTIDE SEQUENCE [LARGE SCALE GENOMIC DNA]</scope>
    <source>
        <strain evidence="4 5">FY</strain>
    </source>
</reference>
<feature type="chain" id="PRO_5043544741" evidence="2">
    <location>
        <begin position="23"/>
        <end position="183"/>
    </location>
</feature>
<dbReference type="Proteomes" id="UP000266305">
    <property type="component" value="Unassembled WGS sequence"/>
</dbReference>
<evidence type="ECO:0000256" key="1">
    <source>
        <dbReference type="ARBA" id="ARBA00023284"/>
    </source>
</evidence>
<dbReference type="InterPro" id="IPR017937">
    <property type="entry name" value="Thioredoxin_CS"/>
</dbReference>
<comment type="caution">
    <text evidence="4">The sequence shown here is derived from an EMBL/GenBank/DDBJ whole genome shotgun (WGS) entry which is preliminary data.</text>
</comment>
<dbReference type="AlphaFoldDB" id="A0AAX1URE0"/>
<feature type="signal peptide" evidence="2">
    <location>
        <begin position="1"/>
        <end position="22"/>
    </location>
</feature>
<dbReference type="PANTHER" id="PTHR42852:SF18">
    <property type="entry name" value="CHROMOSOME UNDETERMINED SCAFFOLD_47, WHOLE GENOME SHOTGUN SEQUENCE"/>
    <property type="match status" value="1"/>
</dbReference>